<evidence type="ECO:0000256" key="3">
    <source>
        <dbReference type="ARBA" id="ARBA00023134"/>
    </source>
</evidence>
<dbReference type="FunFam" id="3.40.50.300:FF:000366">
    <property type="entry name" value="GTPase, IMAP family member 2"/>
    <property type="match status" value="1"/>
</dbReference>
<keyword evidence="6" id="KW-1185">Reference proteome</keyword>
<dbReference type="Pfam" id="PF04548">
    <property type="entry name" value="AIG1"/>
    <property type="match status" value="1"/>
</dbReference>
<reference evidence="5 6" key="1">
    <citation type="submission" date="2024-01" db="EMBL/GenBank/DDBJ databases">
        <title>The genome of the rayed Mediterranean limpet Patella caerulea (Linnaeus, 1758).</title>
        <authorList>
            <person name="Anh-Thu Weber A."/>
            <person name="Halstead-Nussloch G."/>
        </authorList>
    </citation>
    <scope>NUCLEOTIDE SEQUENCE [LARGE SCALE GENOMIC DNA]</scope>
    <source>
        <strain evidence="5">AATW-2023a</strain>
        <tissue evidence="5">Whole specimen</tissue>
    </source>
</reference>
<comment type="caution">
    <text evidence="5">The sequence shown here is derived from an EMBL/GenBank/DDBJ whole genome shotgun (WGS) entry which is preliminary data.</text>
</comment>
<evidence type="ECO:0000259" key="4">
    <source>
        <dbReference type="PROSITE" id="PS51720"/>
    </source>
</evidence>
<sequence>MIFYTLEIRLVLVGKNGSGKSSLGNNLLGRKEFKSTSLQSSTTLKPECHRGSTQLTDGTNLVVVDTPGIADTKTSTTEIFEELIRCIELSNRGPHVFLIVLKIGYRFTQKEVDTIKYLKYWFGQDFMKYAVFIFTGKDSLDYGSTIDQHLANGPFEIKALIREAGGRVAAINNRFPGSELEAIMNLVKQTMQINHGQHYTQHLYSQAVIARKGQPTLVENDRFKDVKDLRIREMLQEKTRLDTKDQVETNQSYITKLVTDAWNYLSRPITYIRDLFST</sequence>
<accession>A0AAN8JC44</accession>
<evidence type="ECO:0000256" key="1">
    <source>
        <dbReference type="ARBA" id="ARBA00008535"/>
    </source>
</evidence>
<dbReference type="PANTHER" id="PTHR10903">
    <property type="entry name" value="GTPASE, IMAP FAMILY MEMBER-RELATED"/>
    <property type="match status" value="1"/>
</dbReference>
<dbReference type="Gene3D" id="3.40.50.300">
    <property type="entry name" value="P-loop containing nucleotide triphosphate hydrolases"/>
    <property type="match status" value="1"/>
</dbReference>
<comment type="similarity">
    <text evidence="1">Belongs to the TRAFAC class TrmE-Era-EngA-EngB-Septin-like GTPase superfamily. AIG1/Toc34/Toc159-like paraseptin GTPase family. IAN subfamily.</text>
</comment>
<proteinExistence type="inferred from homology"/>
<dbReference type="EMBL" id="JAZGQO010000010">
    <property type="protein sequence ID" value="KAK6175187.1"/>
    <property type="molecule type" value="Genomic_DNA"/>
</dbReference>
<dbReference type="SUPFAM" id="SSF52540">
    <property type="entry name" value="P-loop containing nucleoside triphosphate hydrolases"/>
    <property type="match status" value="1"/>
</dbReference>
<dbReference type="PANTHER" id="PTHR10903:SF184">
    <property type="entry name" value="GTP-BINDING PROTEIN A"/>
    <property type="match status" value="1"/>
</dbReference>
<protein>
    <recommendedName>
        <fullName evidence="4">AIG1-type G domain-containing protein</fullName>
    </recommendedName>
</protein>
<keyword evidence="2" id="KW-0547">Nucleotide-binding</keyword>
<organism evidence="5 6">
    <name type="scientific">Patella caerulea</name>
    <name type="common">Rayed Mediterranean limpet</name>
    <dbReference type="NCBI Taxonomy" id="87958"/>
    <lineage>
        <taxon>Eukaryota</taxon>
        <taxon>Metazoa</taxon>
        <taxon>Spiralia</taxon>
        <taxon>Lophotrochozoa</taxon>
        <taxon>Mollusca</taxon>
        <taxon>Gastropoda</taxon>
        <taxon>Patellogastropoda</taxon>
        <taxon>Patelloidea</taxon>
        <taxon>Patellidae</taxon>
        <taxon>Patella</taxon>
    </lineage>
</organism>
<dbReference type="InterPro" id="IPR006703">
    <property type="entry name" value="G_AIG1"/>
</dbReference>
<dbReference type="Proteomes" id="UP001347796">
    <property type="component" value="Unassembled WGS sequence"/>
</dbReference>
<name>A0AAN8JC44_PATCE</name>
<dbReference type="AlphaFoldDB" id="A0AAN8JC44"/>
<gene>
    <name evidence="5" type="ORF">SNE40_013702</name>
</gene>
<dbReference type="PROSITE" id="PS51720">
    <property type="entry name" value="G_AIG1"/>
    <property type="match status" value="1"/>
</dbReference>
<keyword evidence="3" id="KW-0342">GTP-binding</keyword>
<dbReference type="GO" id="GO:0005525">
    <property type="term" value="F:GTP binding"/>
    <property type="evidence" value="ECO:0007669"/>
    <property type="project" value="UniProtKB-KW"/>
</dbReference>
<evidence type="ECO:0000313" key="6">
    <source>
        <dbReference type="Proteomes" id="UP001347796"/>
    </source>
</evidence>
<dbReference type="InterPro" id="IPR045058">
    <property type="entry name" value="GIMA/IAN/Toc"/>
</dbReference>
<dbReference type="InterPro" id="IPR027417">
    <property type="entry name" value="P-loop_NTPase"/>
</dbReference>
<evidence type="ECO:0000313" key="5">
    <source>
        <dbReference type="EMBL" id="KAK6175187.1"/>
    </source>
</evidence>
<evidence type="ECO:0000256" key="2">
    <source>
        <dbReference type="ARBA" id="ARBA00022741"/>
    </source>
</evidence>
<feature type="domain" description="AIG1-type G" evidence="4">
    <location>
        <begin position="5"/>
        <end position="208"/>
    </location>
</feature>